<evidence type="ECO:0000259" key="10">
    <source>
        <dbReference type="Pfam" id="PF00925"/>
    </source>
</evidence>
<dbReference type="EMBL" id="JANBQB010000218">
    <property type="protein sequence ID" value="KAJ1979457.1"/>
    <property type="molecule type" value="Genomic_DNA"/>
</dbReference>
<dbReference type="InterPro" id="IPR000926">
    <property type="entry name" value="RibA"/>
</dbReference>
<feature type="domain" description="GTP cyclohydrolase II" evidence="10">
    <location>
        <begin position="83"/>
        <end position="284"/>
    </location>
</feature>
<dbReference type="Proteomes" id="UP001151582">
    <property type="component" value="Unassembled WGS sequence"/>
</dbReference>
<evidence type="ECO:0000256" key="5">
    <source>
        <dbReference type="ARBA" id="ARBA00022741"/>
    </source>
</evidence>
<comment type="pathway">
    <text evidence="1">Cofactor biosynthesis; riboflavin biosynthesis.</text>
</comment>
<dbReference type="InterPro" id="IPR032677">
    <property type="entry name" value="GTP_cyclohydro_II"/>
</dbReference>
<feature type="compositionally biased region" description="Polar residues" evidence="9">
    <location>
        <begin position="373"/>
        <end position="386"/>
    </location>
</feature>
<organism evidence="11 12">
    <name type="scientific">Dimargaris verticillata</name>
    <dbReference type="NCBI Taxonomy" id="2761393"/>
    <lineage>
        <taxon>Eukaryota</taxon>
        <taxon>Fungi</taxon>
        <taxon>Fungi incertae sedis</taxon>
        <taxon>Zoopagomycota</taxon>
        <taxon>Kickxellomycotina</taxon>
        <taxon>Dimargaritomycetes</taxon>
        <taxon>Dimargaritales</taxon>
        <taxon>Dimargaritaceae</taxon>
        <taxon>Dimargaris</taxon>
    </lineage>
</organism>
<evidence type="ECO:0000256" key="3">
    <source>
        <dbReference type="ARBA" id="ARBA00012762"/>
    </source>
</evidence>
<feature type="compositionally biased region" description="Low complexity" evidence="9">
    <location>
        <begin position="510"/>
        <end position="526"/>
    </location>
</feature>
<evidence type="ECO:0000256" key="4">
    <source>
        <dbReference type="ARBA" id="ARBA00022619"/>
    </source>
</evidence>
<dbReference type="AlphaFoldDB" id="A0A9W8B5T3"/>
<dbReference type="Pfam" id="PF00925">
    <property type="entry name" value="GTP_cyclohydro2"/>
    <property type="match status" value="1"/>
</dbReference>
<evidence type="ECO:0000256" key="2">
    <source>
        <dbReference type="ARBA" id="ARBA00008131"/>
    </source>
</evidence>
<evidence type="ECO:0000256" key="1">
    <source>
        <dbReference type="ARBA" id="ARBA00005104"/>
    </source>
</evidence>
<reference evidence="11" key="1">
    <citation type="submission" date="2022-07" db="EMBL/GenBank/DDBJ databases">
        <title>Phylogenomic reconstructions and comparative analyses of Kickxellomycotina fungi.</title>
        <authorList>
            <person name="Reynolds N.K."/>
            <person name="Stajich J.E."/>
            <person name="Barry K."/>
            <person name="Grigoriev I.V."/>
            <person name="Crous P."/>
            <person name="Smith M.E."/>
        </authorList>
    </citation>
    <scope>NUCLEOTIDE SEQUENCE</scope>
    <source>
        <strain evidence="11">RSA 567</strain>
    </source>
</reference>
<dbReference type="GO" id="GO:0003935">
    <property type="term" value="F:GTP cyclohydrolase II activity"/>
    <property type="evidence" value="ECO:0007669"/>
    <property type="project" value="UniProtKB-EC"/>
</dbReference>
<keyword evidence="12" id="KW-1185">Reference proteome</keyword>
<keyword evidence="6 11" id="KW-0378">Hydrolase</keyword>
<keyword evidence="7" id="KW-0342">GTP-binding</keyword>
<comment type="similarity">
    <text evidence="2">Belongs to the GTP cyclohydrolase II family.</text>
</comment>
<dbReference type="GO" id="GO:0005525">
    <property type="term" value="F:GTP binding"/>
    <property type="evidence" value="ECO:0007669"/>
    <property type="project" value="UniProtKB-KW"/>
</dbReference>
<dbReference type="CDD" id="cd00641">
    <property type="entry name" value="GTP_cyclohydro2"/>
    <property type="match status" value="1"/>
</dbReference>
<evidence type="ECO:0000313" key="12">
    <source>
        <dbReference type="Proteomes" id="UP001151582"/>
    </source>
</evidence>
<dbReference type="Gene3D" id="3.40.50.10990">
    <property type="entry name" value="GTP cyclohydrolase II"/>
    <property type="match status" value="1"/>
</dbReference>
<dbReference type="GO" id="GO:0009231">
    <property type="term" value="P:riboflavin biosynthetic process"/>
    <property type="evidence" value="ECO:0007669"/>
    <property type="project" value="UniProtKB-KW"/>
</dbReference>
<sequence>MPSPIPSRCQCHQHLSSQSPASLDQSDCNHRRSTYSASVASLPTPPELVYITPEEARHQQQVAATEAPSTNAPLAPVNTWCEVRARIPYPDGEFRLFLYRNSHDSKEHMAIVFGEDIDSQSLNTLRGDETDDERAIRGAKPRMDLRAPAEAPSSPTTMAPLVRIHSECFTGETVSSVRCDCGYQLAEAMRLMQLEKRGVILYLRQEGRGIGLLDKLRAYNLQDMGHDTVTANLMLNHPADARTYDVAYGMLRDLRLTTIRLLTNNPEKLQQMENAGIHVQERIPMIPRWWQDEGLGDVVQDQAEMDIASSSYASQSLTPVLAQSEAEGFSTGGSMTPIDADMANLELHDGVRDEIVALAPTAVGSAPALDRQPSATSLNSTQSSPSTLVWPLSPGDGVYSHLSSSKHLFTNVAQAQLLRRPQLVHDTRRTRSSTDVMAEANRYLRVKVQRMGHLLDLPNGKPALPANLSTGHGPHDATSPLSIQTKNLATKPSTLGFAQSAGPTLRGRPFDSLFDPSSTPSPSLDSEAGDADLSHQLRPDEMNYLYSAFELRHS</sequence>
<comment type="catalytic activity">
    <reaction evidence="8">
        <text>GTP + 4 H2O = 2,5-diamino-6-hydroxy-4-(5-phosphoribosylamino)-pyrimidine + formate + 2 phosphate + 3 H(+)</text>
        <dbReference type="Rhea" id="RHEA:23704"/>
        <dbReference type="ChEBI" id="CHEBI:15377"/>
        <dbReference type="ChEBI" id="CHEBI:15378"/>
        <dbReference type="ChEBI" id="CHEBI:15740"/>
        <dbReference type="ChEBI" id="CHEBI:37565"/>
        <dbReference type="ChEBI" id="CHEBI:43474"/>
        <dbReference type="ChEBI" id="CHEBI:58614"/>
        <dbReference type="EC" id="3.5.4.25"/>
    </reaction>
</comment>
<dbReference type="PANTHER" id="PTHR21327">
    <property type="entry name" value="GTP CYCLOHYDROLASE II-RELATED"/>
    <property type="match status" value="1"/>
</dbReference>
<proteinExistence type="inferred from homology"/>
<dbReference type="PANTHER" id="PTHR21327:SF29">
    <property type="entry name" value="GTP CYCLOHYDROLASE-2"/>
    <property type="match status" value="1"/>
</dbReference>
<protein>
    <recommendedName>
        <fullName evidence="3">GTP cyclohydrolase II</fullName>
        <ecNumber evidence="3">3.5.4.25</ecNumber>
    </recommendedName>
</protein>
<dbReference type="NCBIfam" id="NF001591">
    <property type="entry name" value="PRK00393.1"/>
    <property type="match status" value="1"/>
</dbReference>
<keyword evidence="4" id="KW-0686">Riboflavin biosynthesis</keyword>
<gene>
    <name evidence="11" type="primary">RIB1</name>
    <name evidence="11" type="ORF">H4R34_002823</name>
</gene>
<feature type="region of interest" description="Disordered" evidence="9">
    <location>
        <begin position="366"/>
        <end position="386"/>
    </location>
</feature>
<evidence type="ECO:0000256" key="9">
    <source>
        <dbReference type="SAM" id="MobiDB-lite"/>
    </source>
</evidence>
<evidence type="ECO:0000313" key="11">
    <source>
        <dbReference type="EMBL" id="KAJ1979457.1"/>
    </source>
</evidence>
<keyword evidence="5" id="KW-0547">Nucleotide-binding</keyword>
<dbReference type="SUPFAM" id="SSF142695">
    <property type="entry name" value="RibA-like"/>
    <property type="match status" value="1"/>
</dbReference>
<feature type="region of interest" description="Disordered" evidence="9">
    <location>
        <begin position="499"/>
        <end position="536"/>
    </location>
</feature>
<evidence type="ECO:0000256" key="8">
    <source>
        <dbReference type="ARBA" id="ARBA00049295"/>
    </source>
</evidence>
<evidence type="ECO:0000256" key="6">
    <source>
        <dbReference type="ARBA" id="ARBA00022801"/>
    </source>
</evidence>
<accession>A0A9W8B5T3</accession>
<name>A0A9W8B5T3_9FUNG</name>
<dbReference type="OrthoDB" id="5569761at2759"/>
<dbReference type="InterPro" id="IPR036144">
    <property type="entry name" value="RibA-like_sf"/>
</dbReference>
<dbReference type="EC" id="3.5.4.25" evidence="3"/>
<evidence type="ECO:0000256" key="7">
    <source>
        <dbReference type="ARBA" id="ARBA00023134"/>
    </source>
</evidence>
<comment type="caution">
    <text evidence="11">The sequence shown here is derived from an EMBL/GenBank/DDBJ whole genome shotgun (WGS) entry which is preliminary data.</text>
</comment>